<evidence type="ECO:0000313" key="1">
    <source>
        <dbReference type="EMBL" id="SVB64043.1"/>
    </source>
</evidence>
<proteinExistence type="predicted"/>
<reference evidence="1" key="1">
    <citation type="submission" date="2018-05" db="EMBL/GenBank/DDBJ databases">
        <authorList>
            <person name="Lanie J.A."/>
            <person name="Ng W.-L."/>
            <person name="Kazmierczak K.M."/>
            <person name="Andrzejewski T.M."/>
            <person name="Davidsen T.M."/>
            <person name="Wayne K.J."/>
            <person name="Tettelin H."/>
            <person name="Glass J.I."/>
            <person name="Rusch D."/>
            <person name="Podicherti R."/>
            <person name="Tsui H.-C.T."/>
            <person name="Winkler M.E."/>
        </authorList>
    </citation>
    <scope>NUCLEOTIDE SEQUENCE</scope>
</reference>
<dbReference type="AlphaFoldDB" id="A0A382FP90"/>
<gene>
    <name evidence="1" type="ORF">METZ01_LOCUS216897</name>
</gene>
<feature type="non-terminal residue" evidence="1">
    <location>
        <position position="1"/>
    </location>
</feature>
<dbReference type="EMBL" id="UINC01050733">
    <property type="protein sequence ID" value="SVB64043.1"/>
    <property type="molecule type" value="Genomic_DNA"/>
</dbReference>
<organism evidence="1">
    <name type="scientific">marine metagenome</name>
    <dbReference type="NCBI Taxonomy" id="408172"/>
    <lineage>
        <taxon>unclassified sequences</taxon>
        <taxon>metagenomes</taxon>
        <taxon>ecological metagenomes</taxon>
    </lineage>
</organism>
<sequence>LLSTQAGNQISDFRPVINRHQINSSHKTV</sequence>
<name>A0A382FP90_9ZZZZ</name>
<protein>
    <submittedName>
        <fullName evidence="1">Uncharacterized protein</fullName>
    </submittedName>
</protein>
<accession>A0A382FP90</accession>